<evidence type="ECO:0000313" key="1">
    <source>
        <dbReference type="EMBL" id="KGP90795.1"/>
    </source>
</evidence>
<sequence>MGQLAFLRGAGKPPPSLTLRAGSYLGSPQESEWFPGPPYALLLLTETSLYLSQTGILYGRNG</sequence>
<dbReference type="EMBL" id="AVBG01000010">
    <property type="protein sequence ID" value="KGP90795.1"/>
    <property type="molecule type" value="Genomic_DNA"/>
</dbReference>
<gene>
    <name evidence="1" type="ORF">N780_03150</name>
</gene>
<name>A0A0A2VAT4_9BACI</name>
<keyword evidence="2" id="KW-1185">Reference proteome</keyword>
<dbReference type="STRING" id="1385513.N780_03150"/>
<organism evidence="1 2">
    <name type="scientific">Pontibacillus chungwhensis BH030062</name>
    <dbReference type="NCBI Taxonomy" id="1385513"/>
    <lineage>
        <taxon>Bacteria</taxon>
        <taxon>Bacillati</taxon>
        <taxon>Bacillota</taxon>
        <taxon>Bacilli</taxon>
        <taxon>Bacillales</taxon>
        <taxon>Bacillaceae</taxon>
        <taxon>Pontibacillus</taxon>
    </lineage>
</organism>
<protein>
    <submittedName>
        <fullName evidence="1">Uncharacterized protein</fullName>
    </submittedName>
</protein>
<accession>A0A0A2VAT4</accession>
<dbReference type="AlphaFoldDB" id="A0A0A2VAT4"/>
<proteinExistence type="predicted"/>
<evidence type="ECO:0000313" key="2">
    <source>
        <dbReference type="Proteomes" id="UP000030153"/>
    </source>
</evidence>
<reference evidence="1 2" key="1">
    <citation type="submission" date="2013-08" db="EMBL/GenBank/DDBJ databases">
        <title>Genome of Pontibacillus chungwhensis.</title>
        <authorList>
            <person name="Wang Q."/>
            <person name="Wang G."/>
        </authorList>
    </citation>
    <scope>NUCLEOTIDE SEQUENCE [LARGE SCALE GENOMIC DNA]</scope>
    <source>
        <strain evidence="1 2">BH030062</strain>
    </source>
</reference>
<dbReference type="Proteomes" id="UP000030153">
    <property type="component" value="Unassembled WGS sequence"/>
</dbReference>
<comment type="caution">
    <text evidence="1">The sequence shown here is derived from an EMBL/GenBank/DDBJ whole genome shotgun (WGS) entry which is preliminary data.</text>
</comment>